<gene>
    <name evidence="4" type="primary">plekho2</name>
</gene>
<feature type="compositionally biased region" description="Low complexity" evidence="1">
    <location>
        <begin position="271"/>
        <end position="285"/>
    </location>
</feature>
<keyword evidence="3" id="KW-1185">Reference proteome</keyword>
<dbReference type="RefSeq" id="XP_012690074.1">
    <property type="nucleotide sequence ID" value="XM_012834620.3"/>
</dbReference>
<dbReference type="InterPro" id="IPR011993">
    <property type="entry name" value="PH-like_dom_sf"/>
</dbReference>
<evidence type="ECO:0000259" key="2">
    <source>
        <dbReference type="PROSITE" id="PS50003"/>
    </source>
</evidence>
<organism evidence="3 4">
    <name type="scientific">Clupea harengus</name>
    <name type="common">Atlantic herring</name>
    <dbReference type="NCBI Taxonomy" id="7950"/>
    <lineage>
        <taxon>Eukaryota</taxon>
        <taxon>Metazoa</taxon>
        <taxon>Chordata</taxon>
        <taxon>Craniata</taxon>
        <taxon>Vertebrata</taxon>
        <taxon>Euteleostomi</taxon>
        <taxon>Actinopterygii</taxon>
        <taxon>Neopterygii</taxon>
        <taxon>Teleostei</taxon>
        <taxon>Clupei</taxon>
        <taxon>Clupeiformes</taxon>
        <taxon>Clupeoidei</taxon>
        <taxon>Clupeidae</taxon>
        <taxon>Clupea</taxon>
    </lineage>
</organism>
<dbReference type="AlphaFoldDB" id="A0A6P3W517"/>
<protein>
    <submittedName>
        <fullName evidence="4">Pleckstrin homology domain-containing family O member 2</fullName>
    </submittedName>
</protein>
<dbReference type="PANTHER" id="PTHR15871:SF2">
    <property type="entry name" value="PLECKSTRIN HOMOLOGY DOMAIN-CONTAINING FAMILY O MEMBER 2"/>
    <property type="match status" value="1"/>
</dbReference>
<sequence length="688" mass="74982">MEDGGKEDTAKPKEVKLTGKAGWLKKSSGKIFGTYRDRYIRLEHTEIAVYEHEDLKNCLERLDLEKYDKCHELRGGFKKKNRLILIRSSKCANKVQDVKLQAQSQEDKEAWIKAFSDGINRAKNKIFDEVKIDEGCSLEHVTRSRPKGNRGRRPPTRIHMKEVANVGSDGILRLDLDTTDSKPNGTHHVNTEDSTPKGVQTDVVSTATSDPTQDESASEEPSPQKKVFKPPMPPSKQNKPVSPSEEETHGETTSDSGVDTGAPPTPCKPCSSQDDLSSDSSSVDNKPPKPPSKEMKPAPVGGTEAKETREGESGVKDKEETEDKTEEITEAIQHNEQDQPTNMDNVIPKKVLKPSVVMWGAPLVETSSEPEGKEVPEETQSTPEPLKKSSGPPAPPKKKSMKCPVKSEDDEQPSEAKKGEDNESSSSKLISDSAETETNTPSISPEPLAEVVPPSTVSGQSVEPCDLSVGKVEQEEEKSIDSGQHSAEESENGDATTTSTTVLRGSQTKLDGDSGEAEETDSSSAQTQSNSEDPSTNAETHNTTQEGSCGRDSALESSVRSKPQILSPRPLVPLKFKSKMKSISMGDLLAECSDQKEQGDENVSATSVESDMEDLQSEVTVALKNTGELLHTISDKQTAEKNHQGELTAGLLLASAMEKLRKAEEILSVAKSFKEKKAPDKERKRMSW</sequence>
<dbReference type="Proteomes" id="UP000515152">
    <property type="component" value="Chromosome 6"/>
</dbReference>
<name>A0A6P3W517_CLUHA</name>
<dbReference type="Pfam" id="PF00169">
    <property type="entry name" value="PH"/>
    <property type="match status" value="1"/>
</dbReference>
<dbReference type="CTD" id="80301"/>
<dbReference type="InterPro" id="IPR001849">
    <property type="entry name" value="PH_domain"/>
</dbReference>
<dbReference type="SUPFAM" id="SSF50729">
    <property type="entry name" value="PH domain-like"/>
    <property type="match status" value="1"/>
</dbReference>
<feature type="region of interest" description="Disordered" evidence="1">
    <location>
        <begin position="165"/>
        <end position="348"/>
    </location>
</feature>
<evidence type="ECO:0000313" key="4">
    <source>
        <dbReference type="RefSeq" id="XP_012690074.1"/>
    </source>
</evidence>
<dbReference type="GeneID" id="105906467"/>
<feature type="compositionally biased region" description="Polar residues" evidence="1">
    <location>
        <begin position="493"/>
        <end position="509"/>
    </location>
</feature>
<feature type="compositionally biased region" description="Polar residues" evidence="1">
    <location>
        <begin position="202"/>
        <end position="211"/>
    </location>
</feature>
<dbReference type="GO" id="GO:0071888">
    <property type="term" value="P:macrophage apoptotic process"/>
    <property type="evidence" value="ECO:0007669"/>
    <property type="project" value="TreeGrafter"/>
</dbReference>
<feature type="compositionally biased region" description="Basic and acidic residues" evidence="1">
    <location>
        <begin position="304"/>
        <end position="321"/>
    </location>
</feature>
<feature type="domain" description="PH" evidence="2">
    <location>
        <begin position="17"/>
        <end position="120"/>
    </location>
</feature>
<feature type="compositionally biased region" description="Polar residues" evidence="1">
    <location>
        <begin position="332"/>
        <end position="344"/>
    </location>
</feature>
<dbReference type="SMART" id="SM00233">
    <property type="entry name" value="PH"/>
    <property type="match status" value="1"/>
</dbReference>
<dbReference type="PROSITE" id="PS50003">
    <property type="entry name" value="PH_DOMAIN"/>
    <property type="match status" value="1"/>
</dbReference>
<reference evidence="4" key="1">
    <citation type="submission" date="2025-08" db="UniProtKB">
        <authorList>
            <consortium name="RefSeq"/>
        </authorList>
    </citation>
    <scope>IDENTIFICATION</scope>
</reference>
<feature type="region of interest" description="Disordered" evidence="1">
    <location>
        <begin position="592"/>
        <end position="614"/>
    </location>
</feature>
<evidence type="ECO:0000256" key="1">
    <source>
        <dbReference type="SAM" id="MobiDB-lite"/>
    </source>
</evidence>
<accession>A0A6P3W517</accession>
<dbReference type="PANTHER" id="PTHR15871">
    <property type="entry name" value="PH DOMAIN-CONTAINING PROTEIN"/>
    <property type="match status" value="1"/>
</dbReference>
<feature type="region of interest" description="Disordered" evidence="1">
    <location>
        <begin position="362"/>
        <end position="575"/>
    </location>
</feature>
<feature type="compositionally biased region" description="Polar residues" evidence="1">
    <location>
        <begin position="522"/>
        <end position="547"/>
    </location>
</feature>
<dbReference type="InterPro" id="IPR043448">
    <property type="entry name" value="PKHO1/2"/>
</dbReference>
<dbReference type="Gene3D" id="2.30.29.30">
    <property type="entry name" value="Pleckstrin-homology domain (PH domain)/Phosphotyrosine-binding domain (PTB)"/>
    <property type="match status" value="1"/>
</dbReference>
<dbReference type="KEGG" id="char:105906467"/>
<dbReference type="OrthoDB" id="8860305at2759"/>
<evidence type="ECO:0000313" key="3">
    <source>
        <dbReference type="Proteomes" id="UP000515152"/>
    </source>
</evidence>
<proteinExistence type="predicted"/>